<feature type="domain" description="RING-type" evidence="5">
    <location>
        <begin position="179"/>
        <end position="220"/>
    </location>
</feature>
<keyword evidence="3" id="KW-0862">Zinc</keyword>
<dbReference type="FunFam" id="3.30.40.10:FF:000468">
    <property type="entry name" value="RING/U-box superfamily protein"/>
    <property type="match status" value="1"/>
</dbReference>
<dbReference type="InterPro" id="IPR013083">
    <property type="entry name" value="Znf_RING/FYVE/PHD"/>
</dbReference>
<keyword evidence="2 4" id="KW-0863">Zinc-finger</keyword>
<dbReference type="InterPro" id="IPR051834">
    <property type="entry name" value="RING_finger_E3_ligase"/>
</dbReference>
<proteinExistence type="predicted"/>
<dbReference type="InterPro" id="IPR001841">
    <property type="entry name" value="Znf_RING"/>
</dbReference>
<dbReference type="SUPFAM" id="SSF57850">
    <property type="entry name" value="RING/U-box"/>
    <property type="match status" value="1"/>
</dbReference>
<evidence type="ECO:0000256" key="2">
    <source>
        <dbReference type="ARBA" id="ARBA00022771"/>
    </source>
</evidence>
<dbReference type="GO" id="GO:0008270">
    <property type="term" value="F:zinc ion binding"/>
    <property type="evidence" value="ECO:0007669"/>
    <property type="project" value="UniProtKB-KW"/>
</dbReference>
<dbReference type="SMART" id="SM00184">
    <property type="entry name" value="RING"/>
    <property type="match status" value="1"/>
</dbReference>
<dbReference type="AlphaFoldDB" id="A0A834YLI3"/>
<dbReference type="EMBL" id="JABCRI010000017">
    <property type="protein sequence ID" value="KAF8391194.1"/>
    <property type="molecule type" value="Genomic_DNA"/>
</dbReference>
<comment type="caution">
    <text evidence="6">The sequence shown here is derived from an EMBL/GenBank/DDBJ whole genome shotgun (WGS) entry which is preliminary data.</text>
</comment>
<evidence type="ECO:0000256" key="3">
    <source>
        <dbReference type="ARBA" id="ARBA00022833"/>
    </source>
</evidence>
<evidence type="ECO:0000313" key="6">
    <source>
        <dbReference type="EMBL" id="KAF8391194.1"/>
    </source>
</evidence>
<evidence type="ECO:0000313" key="7">
    <source>
        <dbReference type="Proteomes" id="UP000655225"/>
    </source>
</evidence>
<keyword evidence="7" id="KW-1185">Reference proteome</keyword>
<dbReference type="Gene3D" id="3.30.40.10">
    <property type="entry name" value="Zinc/RING finger domain, C3HC4 (zinc finger)"/>
    <property type="match status" value="1"/>
</dbReference>
<keyword evidence="1" id="KW-0479">Metal-binding</keyword>
<protein>
    <recommendedName>
        <fullName evidence="5">RING-type domain-containing protein</fullName>
    </recommendedName>
</protein>
<evidence type="ECO:0000256" key="4">
    <source>
        <dbReference type="PROSITE-ProRule" id="PRU00175"/>
    </source>
</evidence>
<dbReference type="PANTHER" id="PTHR45931">
    <property type="entry name" value="SI:CH211-59O9.10"/>
    <property type="match status" value="1"/>
</dbReference>
<dbReference type="PANTHER" id="PTHR45931:SF16">
    <property type="entry name" value="RING_U-BOX SUPERFAMILY PROTEIN"/>
    <property type="match status" value="1"/>
</dbReference>
<dbReference type="Pfam" id="PF13639">
    <property type="entry name" value="zf-RING_2"/>
    <property type="match status" value="1"/>
</dbReference>
<dbReference type="OMA" id="RSHGKCP"/>
<dbReference type="GO" id="GO:0006511">
    <property type="term" value="P:ubiquitin-dependent protein catabolic process"/>
    <property type="evidence" value="ECO:0007669"/>
    <property type="project" value="TreeGrafter"/>
</dbReference>
<evidence type="ECO:0000259" key="5">
    <source>
        <dbReference type="PROSITE" id="PS50089"/>
    </source>
</evidence>
<gene>
    <name evidence="6" type="ORF">HHK36_023496</name>
</gene>
<reference evidence="6 7" key="1">
    <citation type="submission" date="2020-04" db="EMBL/GenBank/DDBJ databases">
        <title>Plant Genome Project.</title>
        <authorList>
            <person name="Zhang R.-G."/>
        </authorList>
    </citation>
    <scope>NUCLEOTIDE SEQUENCE [LARGE SCALE GENOMIC DNA]</scope>
    <source>
        <strain evidence="6">YNK0</strain>
        <tissue evidence="6">Leaf</tissue>
    </source>
</reference>
<dbReference type="OrthoDB" id="8062037at2759"/>
<evidence type="ECO:0000256" key="1">
    <source>
        <dbReference type="ARBA" id="ARBA00022723"/>
    </source>
</evidence>
<dbReference type="Proteomes" id="UP000655225">
    <property type="component" value="Unassembled WGS sequence"/>
</dbReference>
<dbReference type="PROSITE" id="PS50089">
    <property type="entry name" value="ZF_RING_2"/>
    <property type="match status" value="1"/>
</dbReference>
<accession>A0A834YLI3</accession>
<name>A0A834YLI3_TETSI</name>
<sequence>MSSGANNLALPAGSWRSRMNSHVPNNNDWNYSHSVVPRPVPFRPPVASEGGQDSWRLFEERVRTGPYGLTSFPGQPHSPIRILVLDNEMARMVNPRLREFIRESPPRIMGEMHMQLPPQEEESRLTQEEQKKTLKKLKKQIYNPLPKRKSRNWCLYYRDRVGNRVDGKEEEKDEDSKSCAICLEDFFASQEVLVTPCNHMFHEECIVPWVKSNGQCPVCRFQLCEQRREPALPLNNRNNNIANATPNDIAAMELMALIRAMEEAFQWVNIRR</sequence>
<dbReference type="GO" id="GO:0061630">
    <property type="term" value="F:ubiquitin protein ligase activity"/>
    <property type="evidence" value="ECO:0007669"/>
    <property type="project" value="TreeGrafter"/>
</dbReference>
<dbReference type="GO" id="GO:0005634">
    <property type="term" value="C:nucleus"/>
    <property type="evidence" value="ECO:0007669"/>
    <property type="project" value="TreeGrafter"/>
</dbReference>
<organism evidence="6 7">
    <name type="scientific">Tetracentron sinense</name>
    <name type="common">Spur-leaf</name>
    <dbReference type="NCBI Taxonomy" id="13715"/>
    <lineage>
        <taxon>Eukaryota</taxon>
        <taxon>Viridiplantae</taxon>
        <taxon>Streptophyta</taxon>
        <taxon>Embryophyta</taxon>
        <taxon>Tracheophyta</taxon>
        <taxon>Spermatophyta</taxon>
        <taxon>Magnoliopsida</taxon>
        <taxon>Trochodendrales</taxon>
        <taxon>Trochodendraceae</taxon>
        <taxon>Tetracentron</taxon>
    </lineage>
</organism>